<reference evidence="2" key="2">
    <citation type="journal article" date="2021" name="PeerJ">
        <title>Extensive microbial diversity within the chicken gut microbiome revealed by metagenomics and culture.</title>
        <authorList>
            <person name="Gilroy R."/>
            <person name="Ravi A."/>
            <person name="Getino M."/>
            <person name="Pursley I."/>
            <person name="Horton D.L."/>
            <person name="Alikhan N.F."/>
            <person name="Baker D."/>
            <person name="Gharbi K."/>
            <person name="Hall N."/>
            <person name="Watson M."/>
            <person name="Adriaenssens E.M."/>
            <person name="Foster-Nyarko E."/>
            <person name="Jarju S."/>
            <person name="Secka A."/>
            <person name="Antonio M."/>
            <person name="Oren A."/>
            <person name="Chaudhuri R.R."/>
            <person name="La Ragione R."/>
            <person name="Hildebrand F."/>
            <person name="Pallen M.J."/>
        </authorList>
    </citation>
    <scope>NUCLEOTIDE SEQUENCE</scope>
    <source>
        <strain evidence="2">CHK187-14744</strain>
    </source>
</reference>
<dbReference type="AlphaFoldDB" id="A0A9D1KY57"/>
<dbReference type="Pfam" id="PF10112">
    <property type="entry name" value="Halogen_Hydrol"/>
    <property type="match status" value="1"/>
</dbReference>
<evidence type="ECO:0000313" key="3">
    <source>
        <dbReference type="Proteomes" id="UP000824164"/>
    </source>
</evidence>
<dbReference type="InterPro" id="IPR018770">
    <property type="entry name" value="ChloroindolylP_hydrolase"/>
</dbReference>
<organism evidence="2 3">
    <name type="scientific">Candidatus Onthocola gallistercoris</name>
    <dbReference type="NCBI Taxonomy" id="2840876"/>
    <lineage>
        <taxon>Bacteria</taxon>
        <taxon>Bacillati</taxon>
        <taxon>Bacillota</taxon>
        <taxon>Bacilli</taxon>
        <taxon>Candidatus Onthocola</taxon>
    </lineage>
</organism>
<feature type="transmembrane region" description="Helical" evidence="1">
    <location>
        <begin position="127"/>
        <end position="147"/>
    </location>
</feature>
<keyword evidence="1" id="KW-0812">Transmembrane</keyword>
<keyword evidence="1" id="KW-0472">Membrane</keyword>
<evidence type="ECO:0000313" key="2">
    <source>
        <dbReference type="EMBL" id="HIU03170.1"/>
    </source>
</evidence>
<dbReference type="Proteomes" id="UP000824164">
    <property type="component" value="Unassembled WGS sequence"/>
</dbReference>
<dbReference type="EMBL" id="DVLT01000047">
    <property type="protein sequence ID" value="HIU03170.1"/>
    <property type="molecule type" value="Genomic_DNA"/>
</dbReference>
<gene>
    <name evidence="2" type="ORF">IAB63_07965</name>
</gene>
<comment type="caution">
    <text evidence="2">The sequence shown here is derived from an EMBL/GenBank/DDBJ whole genome shotgun (WGS) entry which is preliminary data.</text>
</comment>
<reference evidence="2" key="1">
    <citation type="submission" date="2020-10" db="EMBL/GenBank/DDBJ databases">
        <authorList>
            <person name="Gilroy R."/>
        </authorList>
    </citation>
    <scope>NUCLEOTIDE SEQUENCE</scope>
    <source>
        <strain evidence="2">CHK187-14744</strain>
    </source>
</reference>
<protein>
    <submittedName>
        <fullName evidence="2">5-bromo-4-chloroindolyl phosphate hydrolysis family protein</fullName>
    </submittedName>
</protein>
<proteinExistence type="predicted"/>
<feature type="transmembrane region" description="Helical" evidence="1">
    <location>
        <begin position="95"/>
        <end position="121"/>
    </location>
</feature>
<keyword evidence="1" id="KW-1133">Transmembrane helix</keyword>
<evidence type="ECO:0000256" key="1">
    <source>
        <dbReference type="SAM" id="Phobius"/>
    </source>
</evidence>
<name>A0A9D1KY57_9FIRM</name>
<sequence>MRRDDLYHVGEQIQTILQDAIDSQNFKELNSKVYDVVGGAMDTVKESMSQAVDMGRQTTQEVYRRSYAGTAARPAKRPAREIYVKHPAGEISGPALFITGLIMSIFMGIIWISVTITWLFIGLNPGVVTAIILLGLMFIACLFMTGAGQRLRKRAKRFKKYIRIIDGREYCEIRELSEKTGESESFVVKQLESMIHHRFFLQARLDQQKTCLILTNDMYRNYEEAQRALRERQQAEQMAREKAPELDRECRDILEEGRRFIQHIHACNDAIPGEEISQKISRMEVIVDRIFKEVEKYPDLAPDLHKFMTYYLPTTQKLLDAYQEMDAQPVEGKNIRETKREIEKTMDTINEAFENLLDSFYRERAWDISTDISVLQTMLANEGLTKDDMARSMGETGEK</sequence>
<accession>A0A9D1KY57</accession>